<dbReference type="InterPro" id="IPR000700">
    <property type="entry name" value="PAS-assoc_C"/>
</dbReference>
<comment type="catalytic activity">
    <reaction evidence="1">
        <text>ATP + protein L-histidine = ADP + protein N-phospho-L-histidine.</text>
        <dbReference type="EC" id="2.7.13.3"/>
    </reaction>
</comment>
<dbReference type="InterPro" id="IPR003594">
    <property type="entry name" value="HATPase_dom"/>
</dbReference>
<evidence type="ECO:0000313" key="14">
    <source>
        <dbReference type="Proteomes" id="UP000199759"/>
    </source>
</evidence>
<dbReference type="SMART" id="SM00086">
    <property type="entry name" value="PAC"/>
    <property type="match status" value="1"/>
</dbReference>
<dbReference type="CDD" id="cd00082">
    <property type="entry name" value="HisKA"/>
    <property type="match status" value="1"/>
</dbReference>
<dbReference type="PANTHER" id="PTHR43047">
    <property type="entry name" value="TWO-COMPONENT HISTIDINE PROTEIN KINASE"/>
    <property type="match status" value="1"/>
</dbReference>
<evidence type="ECO:0000256" key="1">
    <source>
        <dbReference type="ARBA" id="ARBA00000085"/>
    </source>
</evidence>
<dbReference type="Gene3D" id="1.10.287.130">
    <property type="match status" value="1"/>
</dbReference>
<protein>
    <recommendedName>
        <fullName evidence="10">Sensory/regulatory protein RpfC</fullName>
        <ecNumber evidence="2">2.7.13.3</ecNumber>
    </recommendedName>
</protein>
<dbReference type="CDD" id="cd16922">
    <property type="entry name" value="HATPase_EvgS-ArcB-TorS-like"/>
    <property type="match status" value="1"/>
</dbReference>
<keyword evidence="6" id="KW-0418">Kinase</keyword>
<comment type="subunit">
    <text evidence="9">At low DSF concentrations, interacts with RpfF.</text>
</comment>
<evidence type="ECO:0000256" key="2">
    <source>
        <dbReference type="ARBA" id="ARBA00012438"/>
    </source>
</evidence>
<dbReference type="InterPro" id="IPR004358">
    <property type="entry name" value="Sig_transdc_His_kin-like_C"/>
</dbReference>
<evidence type="ECO:0000256" key="3">
    <source>
        <dbReference type="ARBA" id="ARBA00022553"/>
    </source>
</evidence>
<dbReference type="InterPro" id="IPR035965">
    <property type="entry name" value="PAS-like_dom_sf"/>
</dbReference>
<keyword evidence="14" id="KW-1185">Reference proteome</keyword>
<dbReference type="GO" id="GO:0000155">
    <property type="term" value="F:phosphorelay sensor kinase activity"/>
    <property type="evidence" value="ECO:0007669"/>
    <property type="project" value="InterPro"/>
</dbReference>
<dbReference type="Gene3D" id="3.30.565.10">
    <property type="entry name" value="Histidine kinase-like ATPase, C-terminal domain"/>
    <property type="match status" value="1"/>
</dbReference>
<feature type="domain" description="PAC" evidence="12">
    <location>
        <begin position="240"/>
        <end position="292"/>
    </location>
</feature>
<dbReference type="InterPro" id="IPR036890">
    <property type="entry name" value="HATPase_C_sf"/>
</dbReference>
<dbReference type="Gene3D" id="3.30.450.20">
    <property type="entry name" value="PAS domain"/>
    <property type="match status" value="1"/>
</dbReference>
<keyword evidence="4" id="KW-0808">Transferase</keyword>
<dbReference type="PROSITE" id="PS50113">
    <property type="entry name" value="PAC"/>
    <property type="match status" value="1"/>
</dbReference>
<reference evidence="13 14" key="1">
    <citation type="submission" date="2016-10" db="EMBL/GenBank/DDBJ databases">
        <authorList>
            <person name="de Groot N.N."/>
        </authorList>
    </citation>
    <scope>NUCLEOTIDE SEQUENCE [LARGE SCALE GENOMIC DNA]</scope>
    <source>
        <strain evidence="13 14">DSM 16077</strain>
    </source>
</reference>
<evidence type="ECO:0000256" key="6">
    <source>
        <dbReference type="ARBA" id="ARBA00022777"/>
    </source>
</evidence>
<evidence type="ECO:0000259" key="11">
    <source>
        <dbReference type="PROSITE" id="PS50109"/>
    </source>
</evidence>
<dbReference type="RefSeq" id="WP_091771942.1">
    <property type="nucleotide sequence ID" value="NZ_FNHG01000031.1"/>
</dbReference>
<dbReference type="FunFam" id="3.30.565.10:FF:000010">
    <property type="entry name" value="Sensor histidine kinase RcsC"/>
    <property type="match status" value="1"/>
</dbReference>
<dbReference type="InterPro" id="IPR000014">
    <property type="entry name" value="PAS"/>
</dbReference>
<feature type="domain" description="Histidine kinase" evidence="11">
    <location>
        <begin position="303"/>
        <end position="524"/>
    </location>
</feature>
<dbReference type="Gene3D" id="3.30.450.40">
    <property type="match status" value="1"/>
</dbReference>
<evidence type="ECO:0000256" key="7">
    <source>
        <dbReference type="ARBA" id="ARBA00022840"/>
    </source>
</evidence>
<dbReference type="SUPFAM" id="SSF47384">
    <property type="entry name" value="Homodimeric domain of signal transducing histidine kinase"/>
    <property type="match status" value="1"/>
</dbReference>
<dbReference type="SUPFAM" id="SSF55785">
    <property type="entry name" value="PYP-like sensor domain (PAS domain)"/>
    <property type="match status" value="1"/>
</dbReference>
<accession>A0A1G9X0T7</accession>
<dbReference type="InterPro" id="IPR013655">
    <property type="entry name" value="PAS_fold_3"/>
</dbReference>
<evidence type="ECO:0000256" key="8">
    <source>
        <dbReference type="ARBA" id="ARBA00023012"/>
    </source>
</evidence>
<dbReference type="Pfam" id="PF08447">
    <property type="entry name" value="PAS_3"/>
    <property type="match status" value="1"/>
</dbReference>
<dbReference type="Pfam" id="PF02518">
    <property type="entry name" value="HATPase_c"/>
    <property type="match status" value="1"/>
</dbReference>
<dbReference type="SUPFAM" id="SSF55781">
    <property type="entry name" value="GAF domain-like"/>
    <property type="match status" value="1"/>
</dbReference>
<dbReference type="PRINTS" id="PR00344">
    <property type="entry name" value="BCTRLSENSOR"/>
</dbReference>
<keyword evidence="3" id="KW-0597">Phosphoprotein</keyword>
<evidence type="ECO:0000256" key="10">
    <source>
        <dbReference type="ARBA" id="ARBA00068150"/>
    </source>
</evidence>
<dbReference type="EMBL" id="FNHG01000031">
    <property type="protein sequence ID" value="SDM90121.1"/>
    <property type="molecule type" value="Genomic_DNA"/>
</dbReference>
<dbReference type="InterPro" id="IPR029016">
    <property type="entry name" value="GAF-like_dom_sf"/>
</dbReference>
<dbReference type="InterPro" id="IPR003018">
    <property type="entry name" value="GAF"/>
</dbReference>
<dbReference type="FunFam" id="1.10.287.130:FF:000002">
    <property type="entry name" value="Two-component osmosensing histidine kinase"/>
    <property type="match status" value="1"/>
</dbReference>
<dbReference type="STRING" id="144026.SAMN04488568_1319"/>
<dbReference type="SMART" id="SM00388">
    <property type="entry name" value="HisKA"/>
    <property type="match status" value="1"/>
</dbReference>
<dbReference type="Pfam" id="PF13185">
    <property type="entry name" value="GAF_2"/>
    <property type="match status" value="1"/>
</dbReference>
<proteinExistence type="predicted"/>
<evidence type="ECO:0000256" key="9">
    <source>
        <dbReference type="ARBA" id="ARBA00064003"/>
    </source>
</evidence>
<dbReference type="SMART" id="SM00091">
    <property type="entry name" value="PAS"/>
    <property type="match status" value="1"/>
</dbReference>
<dbReference type="AlphaFoldDB" id="A0A1G9X0T7"/>
<dbReference type="Proteomes" id="UP000199759">
    <property type="component" value="Unassembled WGS sequence"/>
</dbReference>
<evidence type="ECO:0000256" key="5">
    <source>
        <dbReference type="ARBA" id="ARBA00022741"/>
    </source>
</evidence>
<dbReference type="InterPro" id="IPR001610">
    <property type="entry name" value="PAC"/>
</dbReference>
<evidence type="ECO:0000259" key="12">
    <source>
        <dbReference type="PROSITE" id="PS50113"/>
    </source>
</evidence>
<dbReference type="PANTHER" id="PTHR43047:SF78">
    <property type="entry name" value="SENSORY_REGULATORY PROTEIN RPFC"/>
    <property type="match status" value="1"/>
</dbReference>
<dbReference type="SMART" id="SM00387">
    <property type="entry name" value="HATPase_c"/>
    <property type="match status" value="1"/>
</dbReference>
<dbReference type="CDD" id="cd00130">
    <property type="entry name" value="PAS"/>
    <property type="match status" value="1"/>
</dbReference>
<dbReference type="Pfam" id="PF00512">
    <property type="entry name" value="HisKA"/>
    <property type="match status" value="1"/>
</dbReference>
<dbReference type="PROSITE" id="PS50109">
    <property type="entry name" value="HIS_KIN"/>
    <property type="match status" value="1"/>
</dbReference>
<dbReference type="InterPro" id="IPR005467">
    <property type="entry name" value="His_kinase_dom"/>
</dbReference>
<dbReference type="NCBIfam" id="TIGR00229">
    <property type="entry name" value="sensory_box"/>
    <property type="match status" value="1"/>
</dbReference>
<keyword evidence="5" id="KW-0547">Nucleotide-binding</keyword>
<dbReference type="SUPFAM" id="SSF55874">
    <property type="entry name" value="ATPase domain of HSP90 chaperone/DNA topoisomerase II/histidine kinase"/>
    <property type="match status" value="1"/>
</dbReference>
<evidence type="ECO:0000313" key="13">
    <source>
        <dbReference type="EMBL" id="SDM90121.1"/>
    </source>
</evidence>
<dbReference type="GO" id="GO:0005524">
    <property type="term" value="F:ATP binding"/>
    <property type="evidence" value="ECO:0007669"/>
    <property type="project" value="UniProtKB-KW"/>
</dbReference>
<dbReference type="EC" id="2.7.13.3" evidence="2"/>
<keyword evidence="8" id="KW-0902">Two-component regulatory system</keyword>
<organism evidence="13 14">
    <name type="scientific">Maricaulis salignorans</name>
    <dbReference type="NCBI Taxonomy" id="144026"/>
    <lineage>
        <taxon>Bacteria</taxon>
        <taxon>Pseudomonadati</taxon>
        <taxon>Pseudomonadota</taxon>
        <taxon>Alphaproteobacteria</taxon>
        <taxon>Maricaulales</taxon>
        <taxon>Maricaulaceae</taxon>
        <taxon>Maricaulis</taxon>
    </lineage>
</organism>
<dbReference type="OrthoDB" id="7179697at2"/>
<evidence type="ECO:0000256" key="4">
    <source>
        <dbReference type="ARBA" id="ARBA00022679"/>
    </source>
</evidence>
<sequence>MHDRVIAAQRTDELLDGLNSRLSRESGQAFLSAFVSLVADFFDADSVYLGRIDPGHRQMRTLHVASQGGTSRNFSYRVEGTPCARVMKSGALVFEDRVAQEFPHDYMLEEMGIRGFAGTPLYHGAQSIGVIAVLFKRPIENADSLLRVMHHYRRRLTAEILAIETGERASLAIRGMSDGIVDWCLETDQVYTSARCRELLGDKPRESTTPADTLRALLHREDRPRVESALQAHFRAGRPFDMSVRFKVADGAHRWFRLRGEAVRTPDGEPTRLVGALTDVHDLLEARQQATESSRAKSKFLATMSHEIRTPMNGVLGMSSLLMNTELQDSQREMVELIQKSGHALLDILNDILDLANIESGRFEVEASSYCPAELIRSVIGPYRMKALEKGLALQVEIDPCAEGDASGDPARIRQILSNLLSNAVKFTERGEIRVRCRASQHDDGRHVVRFDISDTGIGMDQALIGRVFMPFTQGESAMSRKSGGTGLGLAISKKLAELMDGDIEVESAPGAGSVFSVRLPMADLQPSMLAAGADR</sequence>
<name>A0A1G9X0T7_9PROT</name>
<gene>
    <name evidence="13" type="ORF">SAMN04488568_1319</name>
</gene>
<keyword evidence="7" id="KW-0067">ATP-binding</keyword>
<dbReference type="InterPro" id="IPR036097">
    <property type="entry name" value="HisK_dim/P_sf"/>
</dbReference>
<dbReference type="InterPro" id="IPR003661">
    <property type="entry name" value="HisK_dim/P_dom"/>
</dbReference>